<keyword evidence="2" id="KW-1185">Reference proteome</keyword>
<comment type="caution">
    <text evidence="1">The sequence shown here is derived from an EMBL/GenBank/DDBJ whole genome shotgun (WGS) entry which is preliminary data.</text>
</comment>
<name>A0A8K0HBP4_9ROSA</name>
<gene>
    <name evidence="1" type="ORF">FNV43_RR10139</name>
</gene>
<evidence type="ECO:0000313" key="2">
    <source>
        <dbReference type="Proteomes" id="UP000796880"/>
    </source>
</evidence>
<proteinExistence type="predicted"/>
<evidence type="ECO:0000313" key="1">
    <source>
        <dbReference type="EMBL" id="KAF3449411.1"/>
    </source>
</evidence>
<dbReference type="AlphaFoldDB" id="A0A8K0HBP4"/>
<reference evidence="1" key="1">
    <citation type="submission" date="2020-03" db="EMBL/GenBank/DDBJ databases">
        <title>A high-quality chromosome-level genome assembly of a woody plant with both climbing and erect habits, Rhamnella rubrinervis.</title>
        <authorList>
            <person name="Lu Z."/>
            <person name="Yang Y."/>
            <person name="Zhu X."/>
            <person name="Sun Y."/>
        </authorList>
    </citation>
    <scope>NUCLEOTIDE SEQUENCE</scope>
    <source>
        <strain evidence="1">BYM</strain>
        <tissue evidence="1">Leaf</tissue>
    </source>
</reference>
<dbReference type="EMBL" id="VOIH02000004">
    <property type="protein sequence ID" value="KAF3449411.1"/>
    <property type="molecule type" value="Genomic_DNA"/>
</dbReference>
<dbReference type="Proteomes" id="UP000796880">
    <property type="component" value="Unassembled WGS sequence"/>
</dbReference>
<sequence>MKSVLIRTGYVPVQSLHLSGLPRECLSRSDSLYGVFSSKNSNVCRLRNASLHFNVDHRGDKCIRRVMSENNIVRSVSGFAGGFGVFRLRYVGKSTIHLKRSGVWPEFGILLEEVGVSGDSFGKGSESGGGEFGSFGGGNSDKGKMGETYSLNVEAGKYCTGFATIFLMF</sequence>
<organism evidence="1 2">
    <name type="scientific">Rhamnella rubrinervis</name>
    <dbReference type="NCBI Taxonomy" id="2594499"/>
    <lineage>
        <taxon>Eukaryota</taxon>
        <taxon>Viridiplantae</taxon>
        <taxon>Streptophyta</taxon>
        <taxon>Embryophyta</taxon>
        <taxon>Tracheophyta</taxon>
        <taxon>Spermatophyta</taxon>
        <taxon>Magnoliopsida</taxon>
        <taxon>eudicotyledons</taxon>
        <taxon>Gunneridae</taxon>
        <taxon>Pentapetalae</taxon>
        <taxon>rosids</taxon>
        <taxon>fabids</taxon>
        <taxon>Rosales</taxon>
        <taxon>Rhamnaceae</taxon>
        <taxon>rhamnoid group</taxon>
        <taxon>Rhamneae</taxon>
        <taxon>Rhamnella</taxon>
    </lineage>
</organism>
<accession>A0A8K0HBP4</accession>
<protein>
    <submittedName>
        <fullName evidence="1">Uncharacterized protein</fullName>
    </submittedName>
</protein>